<dbReference type="KEGG" id="euz:DVS28_a4893"/>
<proteinExistence type="predicted"/>
<evidence type="ECO:0000313" key="1">
    <source>
        <dbReference type="EMBL" id="AXV09550.1"/>
    </source>
</evidence>
<dbReference type="Proteomes" id="UP000264006">
    <property type="component" value="Chromosome"/>
</dbReference>
<sequence>MGRNVGPVSAEDAAAAAAAFDDLDAGTAPPGHSITAA</sequence>
<protein>
    <submittedName>
        <fullName evidence="1">Uncharacterized protein</fullName>
    </submittedName>
</protein>
<keyword evidence="2" id="KW-1185">Reference proteome</keyword>
<dbReference type="EMBL" id="CP031165">
    <property type="protein sequence ID" value="AXV09550.1"/>
    <property type="molecule type" value="Genomic_DNA"/>
</dbReference>
<organism evidence="1 2">
    <name type="scientific">Euzebya pacifica</name>
    <dbReference type="NCBI Taxonomy" id="1608957"/>
    <lineage>
        <taxon>Bacteria</taxon>
        <taxon>Bacillati</taxon>
        <taxon>Actinomycetota</taxon>
        <taxon>Nitriliruptoria</taxon>
        <taxon>Euzebyales</taxon>
    </lineage>
</organism>
<accession>A0A346Y503</accession>
<evidence type="ECO:0000313" key="2">
    <source>
        <dbReference type="Proteomes" id="UP000264006"/>
    </source>
</evidence>
<gene>
    <name evidence="1" type="ORF">DVS28_a4893</name>
</gene>
<dbReference type="AlphaFoldDB" id="A0A346Y503"/>
<reference evidence="1 2" key="1">
    <citation type="submission" date="2018-09" db="EMBL/GenBank/DDBJ databases">
        <title>Complete genome sequence of Euzebya sp. DY32-46 isolated from seawater of Pacific Ocean.</title>
        <authorList>
            <person name="Xu L."/>
            <person name="Wu Y.-H."/>
            <person name="Xu X.-W."/>
        </authorList>
    </citation>
    <scope>NUCLEOTIDE SEQUENCE [LARGE SCALE GENOMIC DNA]</scope>
    <source>
        <strain evidence="1 2">DY32-46</strain>
    </source>
</reference>
<name>A0A346Y503_9ACTN</name>